<sequence length="828" mass="90550">MPRTPTRWRLGLTATVFLVAAGLVPGPAHAEDVTDYAITVDPTAKGAKIDDTMYGVFFEDINRAADGGLYAELVQNRSFEYSTADNRAYTPLTSWTVDGTAQVVNDDGRLNERNRNYLSLGAGSAVTNAGYNTGVRVEEGKRYDFSVWARAESGTTLTVTLQDADGTLAKARQVAVKGGWTQYRATFTATRTSSDGRLAVASSGAAALDEVSLFPRDTFKGHRNGLRKDLAEKIAALHPGFVRFPGGCLVNTGSMKDYSESSNWERKRSYQWKDTIGPVEQRATNSNFWGYNQSYGLGYYEYFQFSEDIGAMPLPVVPALVTGCGQNKATDDDALLKRHIQDTLDLIEFANGPVTSEWGKKRAQMGHPKPFHLTHLAVGNEENLPNEFFARFQQFRAAIEAKYPDITVVSNSGPDDTGSTFDTAWKLNREANVDMVDEHYYNSPQWFLQNNDRYDSYDRNGPKVFLGEYASQGNAFKNALSEAAFMTGLERNADIVKLASYAPLLANEDYVQWSPDMIWFNNHASWGSANYETQKLFMTNVGDRVVPSSATGTPSTTAPISGAVGLSTWATTAAYDDVKVTSADGQTLLSDDFSGDASQWKHTGGGSWSVQDGQYEQTDVVAENTMVSAGDPSWHDYDLKVKATKKSGKEGFLVAFGVKDTGNYYWWNLGGWNNTTSAVEQAVGGGKSSLISKPGTIETGRTYDIEVKVRGRQVTLYLDGQEWGSFKDDKLAEPFRQVVTKDARTGDLIVKVVNAQSADARTAVDLGGAKVRSSKARVTTLKAAPDAVNTETETPVAPVTSTFTGVADTFTYTFPANSVTFLRIKSRS</sequence>
<dbReference type="GO" id="GO:0046373">
    <property type="term" value="P:L-arabinose metabolic process"/>
    <property type="evidence" value="ECO:0007669"/>
    <property type="project" value="InterPro"/>
</dbReference>
<evidence type="ECO:0000256" key="1">
    <source>
        <dbReference type="ARBA" id="ARBA00001462"/>
    </source>
</evidence>
<keyword evidence="5" id="KW-0378">Hydrolase</keyword>
<dbReference type="InterPro" id="IPR013780">
    <property type="entry name" value="Glyco_hydro_b"/>
</dbReference>
<keyword evidence="4 6" id="KW-0732">Signal</keyword>
<dbReference type="Gene3D" id="2.60.120.260">
    <property type="entry name" value="Galactose-binding domain-like"/>
    <property type="match status" value="1"/>
</dbReference>
<dbReference type="Gene3D" id="2.60.120.560">
    <property type="entry name" value="Exo-inulinase, domain 1"/>
    <property type="match status" value="1"/>
</dbReference>
<dbReference type="RefSeq" id="WP_152772211.1">
    <property type="nucleotide sequence ID" value="NZ_VJZC01000096.1"/>
</dbReference>
<evidence type="ECO:0000256" key="6">
    <source>
        <dbReference type="SAM" id="SignalP"/>
    </source>
</evidence>
<comment type="similarity">
    <text evidence="2">Belongs to the glycosyl hydrolase 51 family.</text>
</comment>
<comment type="catalytic activity">
    <reaction evidence="1">
        <text>Hydrolysis of terminal non-reducing alpha-L-arabinofuranoside residues in alpha-L-arabinosides.</text>
        <dbReference type="EC" id="3.2.1.55"/>
    </reaction>
</comment>
<evidence type="ECO:0000313" key="9">
    <source>
        <dbReference type="Proteomes" id="UP000400924"/>
    </source>
</evidence>
<dbReference type="SUPFAM" id="SSF49899">
    <property type="entry name" value="Concanavalin A-like lectins/glucanases"/>
    <property type="match status" value="1"/>
</dbReference>
<dbReference type="GO" id="GO:0046556">
    <property type="term" value="F:alpha-L-arabinofuranosidase activity"/>
    <property type="evidence" value="ECO:0007669"/>
    <property type="project" value="UniProtKB-EC"/>
</dbReference>
<dbReference type="Gene3D" id="2.60.40.1180">
    <property type="entry name" value="Golgi alpha-mannosidase II"/>
    <property type="match status" value="1"/>
</dbReference>
<dbReference type="InterPro" id="IPR008979">
    <property type="entry name" value="Galactose-bd-like_sf"/>
</dbReference>
<dbReference type="OrthoDB" id="9758923at2"/>
<dbReference type="InterPro" id="IPR010720">
    <property type="entry name" value="Alpha-L-AF_C"/>
</dbReference>
<evidence type="ECO:0000256" key="3">
    <source>
        <dbReference type="ARBA" id="ARBA00012670"/>
    </source>
</evidence>
<dbReference type="Pfam" id="PF06964">
    <property type="entry name" value="Alpha-L-AF_C"/>
    <property type="match status" value="1"/>
</dbReference>
<evidence type="ECO:0000259" key="7">
    <source>
        <dbReference type="SMART" id="SM00813"/>
    </source>
</evidence>
<gene>
    <name evidence="8" type="ORF">FNH08_16345</name>
</gene>
<dbReference type="FunFam" id="2.60.120.560:FF:000007">
    <property type="entry name" value="Alpha-N-arabinofuranosidase 1"/>
    <property type="match status" value="1"/>
</dbReference>
<dbReference type="Pfam" id="PF22848">
    <property type="entry name" value="ASD1_dom"/>
    <property type="match status" value="1"/>
</dbReference>
<dbReference type="InterPro" id="IPR017853">
    <property type="entry name" value="GH"/>
</dbReference>
<dbReference type="EMBL" id="VJZC01000096">
    <property type="protein sequence ID" value="MPY58677.1"/>
    <property type="molecule type" value="Genomic_DNA"/>
</dbReference>
<feature type="domain" description="Alpha-L-arabinofuranosidase C-terminal" evidence="7">
    <location>
        <begin position="467"/>
        <end position="818"/>
    </location>
</feature>
<dbReference type="Pfam" id="PF02018">
    <property type="entry name" value="CBM_4_9"/>
    <property type="match status" value="1"/>
</dbReference>
<dbReference type="AlphaFoldDB" id="A0A5N8XH89"/>
<organism evidence="8 9">
    <name type="scientific">Streptomyces spongiae</name>
    <dbReference type="NCBI Taxonomy" id="565072"/>
    <lineage>
        <taxon>Bacteria</taxon>
        <taxon>Bacillati</taxon>
        <taxon>Actinomycetota</taxon>
        <taxon>Actinomycetes</taxon>
        <taxon>Kitasatosporales</taxon>
        <taxon>Streptomycetaceae</taxon>
        <taxon>Streptomyces</taxon>
    </lineage>
</organism>
<dbReference type="SUPFAM" id="SSF49785">
    <property type="entry name" value="Galactose-binding domain-like"/>
    <property type="match status" value="1"/>
</dbReference>
<dbReference type="Proteomes" id="UP000400924">
    <property type="component" value="Unassembled WGS sequence"/>
</dbReference>
<dbReference type="InterPro" id="IPR055235">
    <property type="entry name" value="ASD1_cat"/>
</dbReference>
<comment type="caution">
    <text evidence="8">The sequence shown here is derived from an EMBL/GenBank/DDBJ whole genome shotgun (WGS) entry which is preliminary data.</text>
</comment>
<dbReference type="FunFam" id="3.20.20.80:FF:000090">
    <property type="entry name" value="Alpha-L-arabinofuranosidase A"/>
    <property type="match status" value="1"/>
</dbReference>
<dbReference type="SUPFAM" id="SSF51011">
    <property type="entry name" value="Glycosyl hydrolase domain"/>
    <property type="match status" value="1"/>
</dbReference>
<evidence type="ECO:0000256" key="2">
    <source>
        <dbReference type="ARBA" id="ARBA00007186"/>
    </source>
</evidence>
<accession>A0A5N8XH89</accession>
<reference evidence="8 9" key="1">
    <citation type="submission" date="2019-07" db="EMBL/GenBank/DDBJ databases">
        <title>New species of Amycolatopsis and Streptomyces.</title>
        <authorList>
            <person name="Duangmal K."/>
            <person name="Teo W.F.A."/>
            <person name="Lipun K."/>
        </authorList>
    </citation>
    <scope>NUCLEOTIDE SEQUENCE [LARGE SCALE GENOMIC DNA]</scope>
    <source>
        <strain evidence="8 9">NBRC 106415</strain>
    </source>
</reference>
<evidence type="ECO:0000256" key="4">
    <source>
        <dbReference type="ARBA" id="ARBA00022729"/>
    </source>
</evidence>
<feature type="chain" id="PRO_5024314495" description="non-reducing end alpha-L-arabinofuranosidase" evidence="6">
    <location>
        <begin position="31"/>
        <end position="828"/>
    </location>
</feature>
<dbReference type="InterPro" id="IPR051563">
    <property type="entry name" value="Glycosyl_Hydrolase_51"/>
</dbReference>
<dbReference type="SMART" id="SM00813">
    <property type="entry name" value="Alpha-L-AF_C"/>
    <property type="match status" value="1"/>
</dbReference>
<dbReference type="Gene3D" id="3.20.20.80">
    <property type="entry name" value="Glycosidases"/>
    <property type="match status" value="1"/>
</dbReference>
<feature type="signal peptide" evidence="6">
    <location>
        <begin position="1"/>
        <end position="30"/>
    </location>
</feature>
<dbReference type="InterPro" id="IPR003305">
    <property type="entry name" value="CenC_carb-bd"/>
</dbReference>
<evidence type="ECO:0000256" key="5">
    <source>
        <dbReference type="ARBA" id="ARBA00022801"/>
    </source>
</evidence>
<name>A0A5N8XH89_9ACTN</name>
<dbReference type="SUPFAM" id="SSF51445">
    <property type="entry name" value="(Trans)glycosidases"/>
    <property type="match status" value="1"/>
</dbReference>
<protein>
    <recommendedName>
        <fullName evidence="3">non-reducing end alpha-L-arabinofuranosidase</fullName>
        <ecNumber evidence="3">3.2.1.55</ecNumber>
    </recommendedName>
</protein>
<dbReference type="EC" id="3.2.1.55" evidence="3"/>
<proteinExistence type="inferred from homology"/>
<dbReference type="PANTHER" id="PTHR31776">
    <property type="entry name" value="ALPHA-L-ARABINOFURANOSIDASE 1"/>
    <property type="match status" value="1"/>
</dbReference>
<dbReference type="PANTHER" id="PTHR31776:SF26">
    <property type="entry name" value="SECRETED ARABINOSIDASE"/>
    <property type="match status" value="1"/>
</dbReference>
<evidence type="ECO:0000313" key="8">
    <source>
        <dbReference type="EMBL" id="MPY58677.1"/>
    </source>
</evidence>
<keyword evidence="9" id="KW-1185">Reference proteome</keyword>
<dbReference type="InterPro" id="IPR013320">
    <property type="entry name" value="ConA-like_dom_sf"/>
</dbReference>